<feature type="transmembrane region" description="Helical" evidence="7">
    <location>
        <begin position="879"/>
        <end position="898"/>
    </location>
</feature>
<dbReference type="GO" id="GO:0004930">
    <property type="term" value="F:G protein-coupled receptor activity"/>
    <property type="evidence" value="ECO:0007669"/>
    <property type="project" value="InterPro"/>
</dbReference>
<dbReference type="Gene3D" id="2.60.40.10">
    <property type="entry name" value="Immunoglobulins"/>
    <property type="match status" value="1"/>
</dbReference>
<dbReference type="GO" id="GO:0016477">
    <property type="term" value="P:cell migration"/>
    <property type="evidence" value="ECO:0007669"/>
    <property type="project" value="TreeGrafter"/>
</dbReference>
<dbReference type="Proteomes" id="UP000887540">
    <property type="component" value="Unplaced"/>
</dbReference>
<dbReference type="PANTHER" id="PTHR24027:SF438">
    <property type="entry name" value="CADHERIN 23"/>
    <property type="match status" value="1"/>
</dbReference>
<dbReference type="GO" id="GO:0007156">
    <property type="term" value="P:homophilic cell adhesion via plasma membrane adhesion molecules"/>
    <property type="evidence" value="ECO:0007669"/>
    <property type="project" value="InterPro"/>
</dbReference>
<evidence type="ECO:0000256" key="7">
    <source>
        <dbReference type="SAM" id="Phobius"/>
    </source>
</evidence>
<feature type="compositionally biased region" description="Polar residues" evidence="6">
    <location>
        <begin position="1003"/>
        <end position="1015"/>
    </location>
</feature>
<name>A0A914EKD3_9BILA</name>
<dbReference type="InterPro" id="IPR013783">
    <property type="entry name" value="Ig-like_fold"/>
</dbReference>
<dbReference type="InterPro" id="IPR003961">
    <property type="entry name" value="FN3_dom"/>
</dbReference>
<dbReference type="InterPro" id="IPR046338">
    <property type="entry name" value="GAIN_dom_sf"/>
</dbReference>
<keyword evidence="7" id="KW-1133">Transmembrane helix</keyword>
<feature type="domain" description="Fibronectin type-III" evidence="11">
    <location>
        <begin position="225"/>
        <end position="314"/>
    </location>
</feature>
<dbReference type="GO" id="GO:0008013">
    <property type="term" value="F:beta-catenin binding"/>
    <property type="evidence" value="ECO:0007669"/>
    <property type="project" value="TreeGrafter"/>
</dbReference>
<organism evidence="12 13">
    <name type="scientific">Acrobeloides nanus</name>
    <dbReference type="NCBI Taxonomy" id="290746"/>
    <lineage>
        <taxon>Eukaryota</taxon>
        <taxon>Metazoa</taxon>
        <taxon>Ecdysozoa</taxon>
        <taxon>Nematoda</taxon>
        <taxon>Chromadorea</taxon>
        <taxon>Rhabditida</taxon>
        <taxon>Tylenchina</taxon>
        <taxon>Cephalobomorpha</taxon>
        <taxon>Cephaloboidea</taxon>
        <taxon>Cephalobidae</taxon>
        <taxon>Acrobeloides</taxon>
    </lineage>
</organism>
<dbReference type="AlphaFoldDB" id="A0A914EKD3"/>
<keyword evidence="8" id="KW-0732">Signal</keyword>
<feature type="transmembrane region" description="Helical" evidence="7">
    <location>
        <begin position="713"/>
        <end position="734"/>
    </location>
</feature>
<sequence length="1043" mass="117145">MFYNFLLLVILISNGIDGYRKRDSDDELYEIRIFENAPSGTKATPNEAFDRALRERKTCFAQMDSDVEWIEFDPGLSMFITTQDVPATARSMQHASLHLMCASNQMRSINFAIHVTRRNRHPPKFSQESYHFYVPVSLQPGSEVGRVHVIDHDPIIYNSQVRLNIVEKETYWSADTKNGSILVRSPMTTLELFKPYNVQLVAIDFGSPQLFSLVNVTIVPVSITRPFNVRVNVANTGYQIFEWDSPEYGIADKFRLTIQRNRVVVHTQEVDGQDNMAMTKQNFHPGTDYSIVVTAIDIEGETPSEPHKFSVIGTNFECEGQCSEGGVPMCFYGKFHKIEQFRDKTGLHCLCYDGFSSPQCDTLEACPRERVFENFGVLDWPETSVNKSIALPCPYNFDGRHLARKCLWDSENEFARWENVSHSDVCRKQSTVLVHLGMLANFVEREAQRVSGFSAAQQFLDNLLVVPAFSPNVSTSHFDAKIAEHTAQLLDTLFSRNMSEISGNTTMVKQQLVDYVHRFSQRLPVPYTLESPKGGLQIKTFQWESQAENFPMIVGRRCYLHLPKNTYNTDNVRVICIKNTTVFPVLNGMNPVMSVEMDLKARIPPGGKVLIAIRPFNYTINHTCAFYDSKERGWSTTGITVLSRNFEDGFVLCETTHLSIFTLLPESLFQTSPSYVINVASIVPMLTSSLVILCTVFLLLIAALQRNKNLDPALLLFLFTVLILHFTYLVVLTLPRYISLQHLDRHIYLLLQYVLISAAALLAYINSSMYSKLVNLESEMVDPAPILKSLVTLTLSVGVPAFACFVTYFFDGYIISGVTTKYPIVEPFNWVFALVFLLPIVVLLGIGMGYGGYAFYYGSTIICGTSRWSEQKASLVRDLTNAAGSSFLVILLLYGGAFMFYHKNTITRNLVFSMLLIGVAVSLFVFVGYLFRVQMKHDTVGSADRESPTGGFRTANGTGKRTRLAVSNDQDRLLDHVDRSSPATRNGHSPAKSSSSPAAGTLYSAQDTVQSNLSDSPAYKPTVDSLYIDDQPPEQHSPLVSIV</sequence>
<feature type="transmembrane region" description="Helical" evidence="7">
    <location>
        <begin position="830"/>
        <end position="858"/>
    </location>
</feature>
<evidence type="ECO:0000256" key="3">
    <source>
        <dbReference type="ARBA" id="ARBA00022837"/>
    </source>
</evidence>
<dbReference type="InterPro" id="IPR036116">
    <property type="entry name" value="FN3_sf"/>
</dbReference>
<evidence type="ECO:0000256" key="2">
    <source>
        <dbReference type="ARBA" id="ARBA00022737"/>
    </source>
</evidence>
<dbReference type="CDD" id="cd11304">
    <property type="entry name" value="Cadherin_repeat"/>
    <property type="match status" value="1"/>
</dbReference>
<evidence type="ECO:0000256" key="6">
    <source>
        <dbReference type="SAM" id="MobiDB-lite"/>
    </source>
</evidence>
<feature type="region of interest" description="Disordered" evidence="6">
    <location>
        <begin position="978"/>
        <end position="1043"/>
    </location>
</feature>
<dbReference type="Gene3D" id="2.60.40.60">
    <property type="entry name" value="Cadherins"/>
    <property type="match status" value="1"/>
</dbReference>
<evidence type="ECO:0000256" key="4">
    <source>
        <dbReference type="ARBA" id="ARBA00023136"/>
    </source>
</evidence>
<feature type="domain" description="Cadherin" evidence="10">
    <location>
        <begin position="126"/>
        <end position="248"/>
    </location>
</feature>
<evidence type="ECO:0000256" key="8">
    <source>
        <dbReference type="SAM" id="SignalP"/>
    </source>
</evidence>
<evidence type="ECO:0000259" key="11">
    <source>
        <dbReference type="PROSITE" id="PS50853"/>
    </source>
</evidence>
<keyword evidence="4 7" id="KW-0472">Membrane</keyword>
<dbReference type="InterPro" id="IPR002126">
    <property type="entry name" value="Cadherin-like_dom"/>
</dbReference>
<evidence type="ECO:0000259" key="9">
    <source>
        <dbReference type="PROSITE" id="PS50227"/>
    </source>
</evidence>
<dbReference type="SUPFAM" id="SSF49265">
    <property type="entry name" value="Fibronectin type III"/>
    <property type="match status" value="1"/>
</dbReference>
<dbReference type="InterPro" id="IPR039808">
    <property type="entry name" value="Cadherin"/>
</dbReference>
<evidence type="ECO:0000259" key="10">
    <source>
        <dbReference type="PROSITE" id="PS50268"/>
    </source>
</evidence>
<feature type="region of interest" description="Disordered" evidence="6">
    <location>
        <begin position="941"/>
        <end position="963"/>
    </location>
</feature>
<keyword evidence="3 5" id="KW-0106">Calcium</keyword>
<proteinExistence type="predicted"/>
<dbReference type="GO" id="GO:0016342">
    <property type="term" value="C:catenin complex"/>
    <property type="evidence" value="ECO:0007669"/>
    <property type="project" value="TreeGrafter"/>
</dbReference>
<dbReference type="SUPFAM" id="SSF49313">
    <property type="entry name" value="Cadherin-like"/>
    <property type="match status" value="1"/>
</dbReference>
<dbReference type="GO" id="GO:0045296">
    <property type="term" value="F:cadherin binding"/>
    <property type="evidence" value="ECO:0007669"/>
    <property type="project" value="TreeGrafter"/>
</dbReference>
<dbReference type="PANTHER" id="PTHR24027">
    <property type="entry name" value="CADHERIN-23"/>
    <property type="match status" value="1"/>
</dbReference>
<keyword evidence="7" id="KW-0812">Transmembrane</keyword>
<feature type="signal peptide" evidence="8">
    <location>
        <begin position="1"/>
        <end position="18"/>
    </location>
</feature>
<evidence type="ECO:0000256" key="5">
    <source>
        <dbReference type="PROSITE-ProRule" id="PRU00043"/>
    </source>
</evidence>
<dbReference type="Gene3D" id="2.60.220.50">
    <property type="match status" value="1"/>
</dbReference>
<feature type="domain" description="G-protein coupled receptors family 2 profile 1" evidence="9">
    <location>
        <begin position="350"/>
        <end position="430"/>
    </location>
</feature>
<dbReference type="Pfam" id="PF00041">
    <property type="entry name" value="fn3"/>
    <property type="match status" value="1"/>
</dbReference>
<dbReference type="PROSITE" id="PS50853">
    <property type="entry name" value="FN3"/>
    <property type="match status" value="1"/>
</dbReference>
<feature type="compositionally biased region" description="Low complexity" evidence="6">
    <location>
        <begin position="989"/>
        <end position="999"/>
    </location>
</feature>
<accession>A0A914EKD3</accession>
<dbReference type="InterPro" id="IPR001879">
    <property type="entry name" value="GPCR_2_extracellular_dom"/>
</dbReference>
<dbReference type="InterPro" id="IPR015919">
    <property type="entry name" value="Cadherin-like_sf"/>
</dbReference>
<evidence type="ECO:0000256" key="1">
    <source>
        <dbReference type="ARBA" id="ARBA00004370"/>
    </source>
</evidence>
<dbReference type="PROSITE" id="PS50227">
    <property type="entry name" value="G_PROTEIN_RECEP_F2_3"/>
    <property type="match status" value="1"/>
</dbReference>
<dbReference type="GO" id="GO:0005509">
    <property type="term" value="F:calcium ion binding"/>
    <property type="evidence" value="ECO:0007669"/>
    <property type="project" value="UniProtKB-UniRule"/>
</dbReference>
<comment type="subcellular location">
    <subcellularLocation>
        <location evidence="1">Membrane</location>
    </subcellularLocation>
</comment>
<evidence type="ECO:0000313" key="12">
    <source>
        <dbReference type="Proteomes" id="UP000887540"/>
    </source>
</evidence>
<reference evidence="13" key="1">
    <citation type="submission" date="2022-11" db="UniProtKB">
        <authorList>
            <consortium name="WormBaseParasite"/>
        </authorList>
    </citation>
    <scope>IDENTIFICATION</scope>
</reference>
<feature type="transmembrane region" description="Helical" evidence="7">
    <location>
        <begin position="675"/>
        <end position="701"/>
    </location>
</feature>
<protein>
    <submittedName>
        <fullName evidence="13">GPS domain-containing protein</fullName>
    </submittedName>
</protein>
<keyword evidence="2" id="KW-0677">Repeat</keyword>
<evidence type="ECO:0000313" key="13">
    <source>
        <dbReference type="WBParaSite" id="ACRNAN_scaffold8553.g30836.t1"/>
    </source>
</evidence>
<dbReference type="WBParaSite" id="ACRNAN_scaffold8553.g30836.t1">
    <property type="protein sequence ID" value="ACRNAN_scaffold8553.g30836.t1"/>
    <property type="gene ID" value="ACRNAN_scaffold8553.g30836"/>
</dbReference>
<feature type="transmembrane region" description="Helical" evidence="7">
    <location>
        <begin position="786"/>
        <end position="810"/>
    </location>
</feature>
<feature type="transmembrane region" description="Helical" evidence="7">
    <location>
        <begin position="746"/>
        <end position="765"/>
    </location>
</feature>
<feature type="transmembrane region" description="Helical" evidence="7">
    <location>
        <begin position="910"/>
        <end position="931"/>
    </location>
</feature>
<keyword evidence="12" id="KW-1185">Reference proteome</keyword>
<feature type="chain" id="PRO_5037869481" evidence="8">
    <location>
        <begin position="19"/>
        <end position="1043"/>
    </location>
</feature>
<dbReference type="PROSITE" id="PS50268">
    <property type="entry name" value="CADHERIN_2"/>
    <property type="match status" value="1"/>
</dbReference>